<reference evidence="1" key="1">
    <citation type="submission" date="2020-07" db="EMBL/GenBank/DDBJ databases">
        <title>Genome Sequences for Panteoa spp. that cause Center Rot in Onions.</title>
        <authorList>
            <person name="Asselin J.A."/>
            <person name="Helmann T."/>
            <person name="Beer S."/>
            <person name="Stodghill P."/>
        </authorList>
    </citation>
    <scope>NUCLEOTIDE SEQUENCE</scope>
    <source>
        <strain evidence="1">OC5a</strain>
    </source>
</reference>
<protein>
    <submittedName>
        <fullName evidence="1">Uncharacterized protein</fullName>
    </submittedName>
</protein>
<name>A0A8A4KAF1_PANAN</name>
<evidence type="ECO:0000313" key="1">
    <source>
        <dbReference type="EMBL" id="QTC45503.1"/>
    </source>
</evidence>
<evidence type="ECO:0000313" key="2">
    <source>
        <dbReference type="Proteomes" id="UP000663901"/>
    </source>
</evidence>
<accession>A0A8A4KAF1</accession>
<gene>
    <name evidence="1" type="ORF">H0Z12_17615</name>
</gene>
<proteinExistence type="predicted"/>
<sequence length="137" mass="16126">MKHIGFYGGSSIVELGYPSDMIEFISILNKNVLDKEDGYLLEQLYLRYVHLKDLDKTQSLIKKLRVLLPKDVEERFLKYFDGIEYCIKSAKGFYEDWNVYKPVKIVVTDMPDFMGHRDRAVEEYDALSSGDIPFWLR</sequence>
<organism evidence="1 2">
    <name type="scientific">Pantoea ananas</name>
    <name type="common">Erwinia uredovora</name>
    <dbReference type="NCBI Taxonomy" id="553"/>
    <lineage>
        <taxon>Bacteria</taxon>
        <taxon>Pseudomonadati</taxon>
        <taxon>Pseudomonadota</taxon>
        <taxon>Gammaproteobacteria</taxon>
        <taxon>Enterobacterales</taxon>
        <taxon>Erwiniaceae</taxon>
        <taxon>Pantoea</taxon>
    </lineage>
</organism>
<dbReference type="AlphaFoldDB" id="A0A8A4KAF1"/>
<dbReference type="Proteomes" id="UP000663901">
    <property type="component" value="Chromosome"/>
</dbReference>
<dbReference type="RefSeq" id="WP_028714867.1">
    <property type="nucleotide sequence ID" value="NZ_CP020943.2"/>
</dbReference>
<dbReference type="EMBL" id="CP059084">
    <property type="protein sequence ID" value="QTC45503.1"/>
    <property type="molecule type" value="Genomic_DNA"/>
</dbReference>